<feature type="domain" description="N-acetyltransferase" evidence="1">
    <location>
        <begin position="120"/>
        <end position="254"/>
    </location>
</feature>
<gene>
    <name evidence="2" type="ORF">TH53_21930</name>
</gene>
<dbReference type="Pfam" id="PF00583">
    <property type="entry name" value="Acetyltransf_1"/>
    <property type="match status" value="1"/>
</dbReference>
<comment type="caution">
    <text evidence="2">The sequence shown here is derived from an EMBL/GenBank/DDBJ whole genome shotgun (WGS) entry which is preliminary data.</text>
</comment>
<dbReference type="STRING" id="1503925.TH53_21930"/>
<accession>A0A0D0FRU4</accession>
<dbReference type="CDD" id="cd04301">
    <property type="entry name" value="NAT_SF"/>
    <property type="match status" value="1"/>
</dbReference>
<dbReference type="AlphaFoldDB" id="A0A0D0FRU4"/>
<keyword evidence="3" id="KW-1185">Reference proteome</keyword>
<evidence type="ECO:0000259" key="1">
    <source>
        <dbReference type="PROSITE" id="PS51186"/>
    </source>
</evidence>
<dbReference type="EMBL" id="JXRA01000111">
    <property type="protein sequence ID" value="KIO75194.1"/>
    <property type="molecule type" value="Genomic_DNA"/>
</dbReference>
<dbReference type="Gene3D" id="3.40.630.30">
    <property type="match status" value="1"/>
</dbReference>
<dbReference type="OrthoDB" id="1096234at2"/>
<dbReference type="Proteomes" id="UP000032049">
    <property type="component" value="Unassembled WGS sequence"/>
</dbReference>
<evidence type="ECO:0000313" key="3">
    <source>
        <dbReference type="Proteomes" id="UP000032049"/>
    </source>
</evidence>
<protein>
    <recommendedName>
        <fullName evidence="1">N-acetyltransferase domain-containing protein</fullName>
    </recommendedName>
</protein>
<dbReference type="RefSeq" id="WP_041885623.1">
    <property type="nucleotide sequence ID" value="NZ_CP157278.1"/>
</dbReference>
<evidence type="ECO:0000313" key="2">
    <source>
        <dbReference type="EMBL" id="KIO75194.1"/>
    </source>
</evidence>
<proteinExistence type="predicted"/>
<dbReference type="InterPro" id="IPR016181">
    <property type="entry name" value="Acyl_CoA_acyltransferase"/>
</dbReference>
<dbReference type="PROSITE" id="PS51186">
    <property type="entry name" value="GNAT"/>
    <property type="match status" value="1"/>
</dbReference>
<sequence length="254" mass="28438">MIQDEKIVIDNLFEFWDFTGNLSKTILSAEDFKAVYPKNSDWPKRIFSLKNDMDPKTDVFEKISAQIGNGSLPNMLTLTESMSNLYQEDLSEAGFIPKMKQRGMRIDLSGLGFIEQPSEYKFKTVSGAAEADLFASIASASFKYQVDGRIIELLSANDHSIRLFIGYFNETPAACGLVFYDRYGNAGLHMIGTLPEFRGKGLAYYMTVHLMTACIEDGRMTCVLHASEAGEKVYLKLGFIPVKQIIGYSLPLLN</sequence>
<organism evidence="2 3">
    <name type="scientific">Pedobacter lusitanus</name>
    <dbReference type="NCBI Taxonomy" id="1503925"/>
    <lineage>
        <taxon>Bacteria</taxon>
        <taxon>Pseudomonadati</taxon>
        <taxon>Bacteroidota</taxon>
        <taxon>Sphingobacteriia</taxon>
        <taxon>Sphingobacteriales</taxon>
        <taxon>Sphingobacteriaceae</taxon>
        <taxon>Pedobacter</taxon>
    </lineage>
</organism>
<dbReference type="GO" id="GO:0016747">
    <property type="term" value="F:acyltransferase activity, transferring groups other than amino-acyl groups"/>
    <property type="evidence" value="ECO:0007669"/>
    <property type="project" value="InterPro"/>
</dbReference>
<name>A0A0D0FRU4_9SPHI</name>
<dbReference type="InterPro" id="IPR000182">
    <property type="entry name" value="GNAT_dom"/>
</dbReference>
<dbReference type="SUPFAM" id="SSF55729">
    <property type="entry name" value="Acyl-CoA N-acyltransferases (Nat)"/>
    <property type="match status" value="1"/>
</dbReference>
<reference evidence="2 3" key="1">
    <citation type="submission" date="2015-01" db="EMBL/GenBank/DDBJ databases">
        <title>Draft genome sequence of Pedobacter sp. NL19 isolated from sludge of an effluent treatment pond in an abandoned uranium mine.</title>
        <authorList>
            <person name="Santos T."/>
            <person name="Caetano T."/>
            <person name="Covas C."/>
            <person name="Cruz A."/>
            <person name="Mendo S."/>
        </authorList>
    </citation>
    <scope>NUCLEOTIDE SEQUENCE [LARGE SCALE GENOMIC DNA]</scope>
    <source>
        <strain evidence="2 3">NL19</strain>
    </source>
</reference>